<dbReference type="PANTHER" id="PTHR43133">
    <property type="entry name" value="RNA POLYMERASE ECF-TYPE SIGMA FACTO"/>
    <property type="match status" value="1"/>
</dbReference>
<dbReference type="GO" id="GO:0016987">
    <property type="term" value="F:sigma factor activity"/>
    <property type="evidence" value="ECO:0007669"/>
    <property type="project" value="UniProtKB-KW"/>
</dbReference>
<evidence type="ECO:0000256" key="2">
    <source>
        <dbReference type="ARBA" id="ARBA00023015"/>
    </source>
</evidence>
<dbReference type="Gene3D" id="1.10.1740.10">
    <property type="match status" value="1"/>
</dbReference>
<sequence>MNDRERQWALWMKAADAGDASAYRRLLGELATFLRAVVRRRSASFSLAAADVEDVVQETLLAIHLKRGTWDPGQPVGPWVAAIARNKMIDALRRRGRRVDVPIDDFVETLPAPAEDEQLSARETEKLLSVLKGRQHAVVKAITVEGADIRATAARLDMSEGAVRVALHRGLAALAEAYRSFRE</sequence>
<dbReference type="InterPro" id="IPR014284">
    <property type="entry name" value="RNA_pol_sigma-70_dom"/>
</dbReference>
<keyword evidence="9" id="KW-1185">Reference proteome</keyword>
<dbReference type="NCBIfam" id="NF009165">
    <property type="entry name" value="PRK12512.1"/>
    <property type="match status" value="1"/>
</dbReference>
<comment type="caution">
    <text evidence="8">The sequence shown here is derived from an EMBL/GenBank/DDBJ whole genome shotgun (WGS) entry which is preliminary data.</text>
</comment>
<evidence type="ECO:0000256" key="5">
    <source>
        <dbReference type="ARBA" id="ARBA00023163"/>
    </source>
</evidence>
<dbReference type="PANTHER" id="PTHR43133:SF58">
    <property type="entry name" value="ECF RNA POLYMERASE SIGMA FACTOR SIGD"/>
    <property type="match status" value="1"/>
</dbReference>
<feature type="domain" description="RNA polymerase sigma-70 region 2" evidence="6">
    <location>
        <begin position="31"/>
        <end position="98"/>
    </location>
</feature>
<accession>A0A9W6IYW1</accession>
<dbReference type="GO" id="GO:0006352">
    <property type="term" value="P:DNA-templated transcription initiation"/>
    <property type="evidence" value="ECO:0007669"/>
    <property type="project" value="InterPro"/>
</dbReference>
<dbReference type="GO" id="GO:0003677">
    <property type="term" value="F:DNA binding"/>
    <property type="evidence" value="ECO:0007669"/>
    <property type="project" value="UniProtKB-KW"/>
</dbReference>
<dbReference type="InterPro" id="IPR013324">
    <property type="entry name" value="RNA_pol_sigma_r3/r4-like"/>
</dbReference>
<reference evidence="8" key="2">
    <citation type="submission" date="2023-01" db="EMBL/GenBank/DDBJ databases">
        <authorList>
            <person name="Sun Q."/>
            <person name="Evtushenko L."/>
        </authorList>
    </citation>
    <scope>NUCLEOTIDE SEQUENCE</scope>
    <source>
        <strain evidence="8">VKM B-2347</strain>
    </source>
</reference>
<dbReference type="Gene3D" id="1.10.10.10">
    <property type="entry name" value="Winged helix-like DNA-binding domain superfamily/Winged helix DNA-binding domain"/>
    <property type="match status" value="1"/>
</dbReference>
<organism evidence="8 9">
    <name type="scientific">Hansschlegelia plantiphila</name>
    <dbReference type="NCBI Taxonomy" id="374655"/>
    <lineage>
        <taxon>Bacteria</taxon>
        <taxon>Pseudomonadati</taxon>
        <taxon>Pseudomonadota</taxon>
        <taxon>Alphaproteobacteria</taxon>
        <taxon>Hyphomicrobiales</taxon>
        <taxon>Methylopilaceae</taxon>
        <taxon>Hansschlegelia</taxon>
    </lineage>
</organism>
<proteinExistence type="inferred from homology"/>
<keyword evidence="4" id="KW-0238">DNA-binding</keyword>
<dbReference type="Proteomes" id="UP001143372">
    <property type="component" value="Unassembled WGS sequence"/>
</dbReference>
<evidence type="ECO:0000313" key="9">
    <source>
        <dbReference type="Proteomes" id="UP001143372"/>
    </source>
</evidence>
<evidence type="ECO:0000259" key="6">
    <source>
        <dbReference type="Pfam" id="PF04542"/>
    </source>
</evidence>
<comment type="similarity">
    <text evidence="1">Belongs to the sigma-70 factor family. ECF subfamily.</text>
</comment>
<dbReference type="Pfam" id="PF04542">
    <property type="entry name" value="Sigma70_r2"/>
    <property type="match status" value="1"/>
</dbReference>
<feature type="domain" description="RNA polymerase sigma factor 70 region 4 type 2" evidence="7">
    <location>
        <begin position="124"/>
        <end position="174"/>
    </location>
</feature>
<dbReference type="SUPFAM" id="SSF88659">
    <property type="entry name" value="Sigma3 and sigma4 domains of RNA polymerase sigma factors"/>
    <property type="match status" value="1"/>
</dbReference>
<evidence type="ECO:0000259" key="7">
    <source>
        <dbReference type="Pfam" id="PF08281"/>
    </source>
</evidence>
<keyword evidence="2" id="KW-0805">Transcription regulation</keyword>
<dbReference type="InterPro" id="IPR007627">
    <property type="entry name" value="RNA_pol_sigma70_r2"/>
</dbReference>
<evidence type="ECO:0000256" key="1">
    <source>
        <dbReference type="ARBA" id="ARBA00010641"/>
    </source>
</evidence>
<evidence type="ECO:0000256" key="3">
    <source>
        <dbReference type="ARBA" id="ARBA00023082"/>
    </source>
</evidence>
<dbReference type="NCBIfam" id="TIGR02937">
    <property type="entry name" value="sigma70-ECF"/>
    <property type="match status" value="1"/>
</dbReference>
<evidence type="ECO:0000313" key="8">
    <source>
        <dbReference type="EMBL" id="GLK67222.1"/>
    </source>
</evidence>
<dbReference type="RefSeq" id="WP_271167476.1">
    <property type="nucleotide sequence ID" value="NZ_BSFI01000004.1"/>
</dbReference>
<reference evidence="8" key="1">
    <citation type="journal article" date="2014" name="Int. J. Syst. Evol. Microbiol.">
        <title>Complete genome sequence of Corynebacterium casei LMG S-19264T (=DSM 44701T), isolated from a smear-ripened cheese.</title>
        <authorList>
            <consortium name="US DOE Joint Genome Institute (JGI-PGF)"/>
            <person name="Walter F."/>
            <person name="Albersmeier A."/>
            <person name="Kalinowski J."/>
            <person name="Ruckert C."/>
        </authorList>
    </citation>
    <scope>NUCLEOTIDE SEQUENCE</scope>
    <source>
        <strain evidence="8">VKM B-2347</strain>
    </source>
</reference>
<dbReference type="AlphaFoldDB" id="A0A9W6IYW1"/>
<dbReference type="EMBL" id="BSFI01000004">
    <property type="protein sequence ID" value="GLK67222.1"/>
    <property type="molecule type" value="Genomic_DNA"/>
</dbReference>
<dbReference type="Pfam" id="PF08281">
    <property type="entry name" value="Sigma70_r4_2"/>
    <property type="match status" value="1"/>
</dbReference>
<dbReference type="InterPro" id="IPR039425">
    <property type="entry name" value="RNA_pol_sigma-70-like"/>
</dbReference>
<dbReference type="InterPro" id="IPR013249">
    <property type="entry name" value="RNA_pol_sigma70_r4_t2"/>
</dbReference>
<name>A0A9W6IYW1_9HYPH</name>
<dbReference type="SUPFAM" id="SSF88946">
    <property type="entry name" value="Sigma2 domain of RNA polymerase sigma factors"/>
    <property type="match status" value="1"/>
</dbReference>
<keyword evidence="3" id="KW-0731">Sigma factor</keyword>
<gene>
    <name evidence="8" type="primary">SigD</name>
    <name evidence="8" type="ORF">GCM10008179_08600</name>
</gene>
<evidence type="ECO:0000256" key="4">
    <source>
        <dbReference type="ARBA" id="ARBA00023125"/>
    </source>
</evidence>
<protein>
    <submittedName>
        <fullName evidence="8">RNA polymerase sigma factor</fullName>
    </submittedName>
</protein>
<dbReference type="InterPro" id="IPR013325">
    <property type="entry name" value="RNA_pol_sigma_r2"/>
</dbReference>
<keyword evidence="5" id="KW-0804">Transcription</keyword>
<dbReference type="InterPro" id="IPR036388">
    <property type="entry name" value="WH-like_DNA-bd_sf"/>
</dbReference>